<feature type="transmembrane region" description="Helical" evidence="1">
    <location>
        <begin position="896"/>
        <end position="919"/>
    </location>
</feature>
<keyword evidence="1" id="KW-1133">Transmembrane helix</keyword>
<feature type="transmembrane region" description="Helical" evidence="1">
    <location>
        <begin position="652"/>
        <end position="677"/>
    </location>
</feature>
<proteinExistence type="predicted"/>
<feature type="transmembrane region" description="Helical" evidence="1">
    <location>
        <begin position="758"/>
        <end position="780"/>
    </location>
</feature>
<evidence type="ECO:0000313" key="3">
    <source>
        <dbReference type="EMBL" id="KXT69320.1"/>
    </source>
</evidence>
<feature type="transmembrane region" description="Helical" evidence="1">
    <location>
        <begin position="840"/>
        <end position="863"/>
    </location>
</feature>
<feature type="transmembrane region" description="Helical" evidence="1">
    <location>
        <begin position="792"/>
        <end position="820"/>
    </location>
</feature>
<evidence type="ECO:0000256" key="1">
    <source>
        <dbReference type="SAM" id="Phobius"/>
    </source>
</evidence>
<name>A0A139N005_STRGN</name>
<feature type="domain" description="Tape measure protein N-terminal" evidence="2">
    <location>
        <begin position="74"/>
        <end position="266"/>
    </location>
</feature>
<accession>A0A139N005</accession>
<protein>
    <submittedName>
        <fullName evidence="3">Phage tail length tape-measure protein</fullName>
    </submittedName>
</protein>
<comment type="caution">
    <text evidence="3">The sequence shown here is derived from an EMBL/GenBank/DDBJ whole genome shotgun (WGS) entry which is preliminary data.</text>
</comment>
<sequence length="1290" mass="131274">MASDGKVTITIDLDGAKARGEVKSLKSMLMGLGDTSSKSFGTGSKSALGFGTAVAIASKAVSTAMGAISSSMGGAISRVDTMNRFPKMMQAMGFSADEAKGSVDALAKGIDGLPTALDEVVATTQQLALMNGDLGKSTKLTLALNDAFLASGSSAADASRGLVQFSQMMSSGKVDMQSWKTLMETMPLGLQKTAEAFGFAGASAKNDLYQALKDGTITFDQFSDKLIELDGGLNGFAELARVNSIGIATSFKNIKTAVVRGVANMIQAFDKAAQARGLGSIASNLDKVKKAVSQAFDAATPHLERFMDLIMQLYSTMERNGAIKALSWAFFSVKNAAESVFETFTKGSGSTGWILMASHAVETFGKVVASIAQGVKKFVDGFNETDAVKNFKLAVEDALNAIEKIAGAVQQSQIIRDLGKAFGEVVSQISQAVSTISEFISSMDPTTLQAIVDGIIASVVALKGLKTAKNVITSLSESFNVLRSAITGHPILTLAVIIAGLYTAFMTAYNGNEKFRKAVDKTVKAVTDFAKKVGDMFKGFDPSILIPIVGGLTSIVATLKSMGKLNGVFNIFKKIPNPFKKFGKNAKDAFDGINSSASQSKGIIEQIFSGIGSVLESIANGISTVVQGIGSALSTVVQGFGKAASMANPAQWFAMGAAFLMIGVGVTFAAAGIYILVQAAIQLANAGTGAQVALLALGIGIAVLAGIFALLGPALTANAAGILAFGAAVLMVGAGIGIATAGISLLAQQLPTIAEYGVSASVGMLAIGGALLAIGAGALVAGAGLLILGAGLLVAGVAALIAAVGALALGAGLLVLGAGLKVVSAALNSATPFIDAFSDAIAKVVTAISSGLTSILNALAGVIKEIGKAAQNAGNGFKALAQGVVMITNTNLADMAASLGAVAVGVGAISAASGGMASAGAGMKSLGQGLVMVSTFGAVAMASLDSLKTAMTSLPSTLSTTATAFATFKEQAVAGMAGLSAINAPITSFRAQITAIVPVLSMAVTAFAQLGSLASVVSSQLTMIATGTQTVTTAFATLPGQIQIAMQTALTAIISVGLQMQMQGRLIGVRTVQNMSQGLISGQGQLMSAMSALINAARAVGMSGVGVMRSVGAYIGQGLAQGMMSALGAVTAAANALVAQAERAAQAKARIHSPSRLFRDNVGRYISQGVAVGILADANKVDDAMGSVYDHIQSFSFRAEDVIGIGKSKLSKIVQVKSDLENAVKATVEVAKEKSNNLLKQALDVAEKAVERPVNTYLDGDVLVAKTGDRQKAYQDRKTIINNRMRGITI</sequence>
<organism evidence="3 4">
    <name type="scientific">Streptococcus gordonii</name>
    <dbReference type="NCBI Taxonomy" id="1302"/>
    <lineage>
        <taxon>Bacteria</taxon>
        <taxon>Bacillati</taxon>
        <taxon>Bacillota</taxon>
        <taxon>Bacilli</taxon>
        <taxon>Lactobacillales</taxon>
        <taxon>Streptococcaceae</taxon>
        <taxon>Streptococcus</taxon>
    </lineage>
</organism>
<dbReference type="Proteomes" id="UP000070096">
    <property type="component" value="Unassembled WGS sequence"/>
</dbReference>
<dbReference type="InterPro" id="IPR016024">
    <property type="entry name" value="ARM-type_fold"/>
</dbReference>
<feature type="transmembrane region" description="Helical" evidence="1">
    <location>
        <begin position="723"/>
        <end position="746"/>
    </location>
</feature>
<dbReference type="InterPro" id="IPR013491">
    <property type="entry name" value="Tape_meas_N"/>
</dbReference>
<feature type="transmembrane region" description="Helical" evidence="1">
    <location>
        <begin position="491"/>
        <end position="509"/>
    </location>
</feature>
<dbReference type="EMBL" id="LQRC01000242">
    <property type="protein sequence ID" value="KXT69320.1"/>
    <property type="molecule type" value="Genomic_DNA"/>
</dbReference>
<dbReference type="SUPFAM" id="SSF48371">
    <property type="entry name" value="ARM repeat"/>
    <property type="match status" value="1"/>
</dbReference>
<keyword evidence="1" id="KW-0812">Transmembrane</keyword>
<dbReference type="NCBIfam" id="TIGR02675">
    <property type="entry name" value="tape_meas_nterm"/>
    <property type="match status" value="1"/>
</dbReference>
<dbReference type="Pfam" id="PF20155">
    <property type="entry name" value="TMP_3"/>
    <property type="match status" value="1"/>
</dbReference>
<evidence type="ECO:0000313" key="4">
    <source>
        <dbReference type="Proteomes" id="UP000070096"/>
    </source>
</evidence>
<dbReference type="PATRIC" id="fig|1302.21.peg.2001"/>
<feature type="transmembrane region" description="Helical" evidence="1">
    <location>
        <begin position="689"/>
        <end position="711"/>
    </location>
</feature>
<reference evidence="3 4" key="1">
    <citation type="submission" date="2016-01" db="EMBL/GenBank/DDBJ databases">
        <title>Highly variable Streptococcus oralis are common among viridans streptococci isolated from primates.</title>
        <authorList>
            <person name="Denapaite D."/>
            <person name="Rieger M."/>
            <person name="Koendgen S."/>
            <person name="Brueckner R."/>
            <person name="Ochigava I."/>
            <person name="Kappeler P."/>
            <person name="Maetz-Rensing K."/>
            <person name="Leendertz F."/>
            <person name="Hakenbeck R."/>
        </authorList>
    </citation>
    <scope>NUCLEOTIDE SEQUENCE [LARGE SCALE GENOMIC DNA]</scope>
    <source>
        <strain evidence="3 4">DD07</strain>
    </source>
</reference>
<gene>
    <name evidence="3" type="ORF">SGODD07_01809</name>
</gene>
<evidence type="ECO:0000259" key="2">
    <source>
        <dbReference type="Pfam" id="PF20155"/>
    </source>
</evidence>
<keyword evidence="1" id="KW-0472">Membrane</keyword>